<sequence length="53" mass="5892">MGFFDFDDGDFCITTSDNTAMDSDGNLMIKTSDNTAMDLDSGEIHFISSWDED</sequence>
<dbReference type="EMBL" id="JBBMFI010000045">
    <property type="protein sequence ID" value="MEQ2566318.1"/>
    <property type="molecule type" value="Genomic_DNA"/>
</dbReference>
<accession>A0ABV1HWH1</accession>
<protein>
    <submittedName>
        <fullName evidence="1">Uncharacterized protein</fullName>
    </submittedName>
</protein>
<dbReference type="Proteomes" id="UP001478133">
    <property type="component" value="Unassembled WGS sequence"/>
</dbReference>
<keyword evidence="2" id="KW-1185">Reference proteome</keyword>
<proteinExistence type="predicted"/>
<gene>
    <name evidence="1" type="ORF">ABFO16_08735</name>
</gene>
<reference evidence="1 2" key="1">
    <citation type="submission" date="2024-03" db="EMBL/GenBank/DDBJ databases">
        <title>Human intestinal bacterial collection.</title>
        <authorList>
            <person name="Pauvert C."/>
            <person name="Hitch T.C.A."/>
            <person name="Clavel T."/>
        </authorList>
    </citation>
    <scope>NUCLEOTIDE SEQUENCE [LARGE SCALE GENOMIC DNA]</scope>
    <source>
        <strain evidence="1 2">CLA-AP-H18</strain>
    </source>
</reference>
<organism evidence="1 2">
    <name type="scientific">Ruminococcoides intestinihominis</name>
    <dbReference type="NCBI Taxonomy" id="3133161"/>
    <lineage>
        <taxon>Bacteria</taxon>
        <taxon>Bacillati</taxon>
        <taxon>Bacillota</taxon>
        <taxon>Clostridia</taxon>
        <taxon>Eubacteriales</taxon>
        <taxon>Oscillospiraceae</taxon>
        <taxon>Ruminococcoides</taxon>
    </lineage>
</organism>
<name>A0ABV1HWH1_9FIRM</name>
<evidence type="ECO:0000313" key="2">
    <source>
        <dbReference type="Proteomes" id="UP001478133"/>
    </source>
</evidence>
<comment type="caution">
    <text evidence="1">The sequence shown here is derived from an EMBL/GenBank/DDBJ whole genome shotgun (WGS) entry which is preliminary data.</text>
</comment>
<dbReference type="RefSeq" id="WP_287926945.1">
    <property type="nucleotide sequence ID" value="NZ_JBBMEY010000050.1"/>
</dbReference>
<evidence type="ECO:0000313" key="1">
    <source>
        <dbReference type="EMBL" id="MEQ2566318.1"/>
    </source>
</evidence>